<protein>
    <recommendedName>
        <fullName evidence="2">Nucleotide-diphospho-sugar transferase domain-containing protein</fullName>
    </recommendedName>
</protein>
<organism evidence="1">
    <name type="scientific">viral metagenome</name>
    <dbReference type="NCBI Taxonomy" id="1070528"/>
    <lineage>
        <taxon>unclassified sequences</taxon>
        <taxon>metagenomes</taxon>
        <taxon>organismal metagenomes</taxon>
    </lineage>
</organism>
<sequence length="275" mass="31583">MPAVVATLATNHALHDLRVFLKTLMLWNSTPPTIYMLVDTAIENALSDISYKGSIKTMNVLDRYTNKTRLEMEQQSLWHEFMCEKLRVLDWAFMDTTDGVFFFDADICFLGPLPTIPAGTEVMLSQHMIRPADEAKFGKYNAGYCWMSSKKAVDAWRQACPTSRYYEQAALECFDGEEWKGRVGQFSQQHNYGWWRLLQGATDAETLQKQWSIFRGPDHSGIVVNGVPLVSVHTHWHEKKDFTIVYFNNLVKSMLNRIAKSQPKTHKLLGVIRVP</sequence>
<accession>A0A6C0DCG2</accession>
<name>A0A6C0DCG2_9ZZZZ</name>
<evidence type="ECO:0008006" key="2">
    <source>
        <dbReference type="Google" id="ProtNLM"/>
    </source>
</evidence>
<reference evidence="1" key="1">
    <citation type="journal article" date="2020" name="Nature">
        <title>Giant virus diversity and host interactions through global metagenomics.</title>
        <authorList>
            <person name="Schulz F."/>
            <person name="Roux S."/>
            <person name="Paez-Espino D."/>
            <person name="Jungbluth S."/>
            <person name="Walsh D.A."/>
            <person name="Denef V.J."/>
            <person name="McMahon K.D."/>
            <person name="Konstantinidis K.T."/>
            <person name="Eloe-Fadrosh E.A."/>
            <person name="Kyrpides N.C."/>
            <person name="Woyke T."/>
        </authorList>
    </citation>
    <scope>NUCLEOTIDE SEQUENCE</scope>
    <source>
        <strain evidence="1">GVMAG-M-3300023174-137</strain>
    </source>
</reference>
<dbReference type="AlphaFoldDB" id="A0A6C0DCG2"/>
<proteinExistence type="predicted"/>
<evidence type="ECO:0000313" key="1">
    <source>
        <dbReference type="EMBL" id="QHT14187.1"/>
    </source>
</evidence>
<dbReference type="EMBL" id="MN739580">
    <property type="protein sequence ID" value="QHT14187.1"/>
    <property type="molecule type" value="Genomic_DNA"/>
</dbReference>